<dbReference type="SUPFAM" id="SSF58038">
    <property type="entry name" value="SNARE fusion complex"/>
    <property type="match status" value="2"/>
</dbReference>
<keyword evidence="17" id="KW-1185">Reference proteome</keyword>
<evidence type="ECO:0000256" key="12">
    <source>
        <dbReference type="RuleBase" id="RU003496"/>
    </source>
</evidence>
<dbReference type="PROSITE" id="PS50192">
    <property type="entry name" value="T_SNARE"/>
    <property type="match status" value="2"/>
</dbReference>
<evidence type="ECO:0000256" key="13">
    <source>
        <dbReference type="SAM" id="Coils"/>
    </source>
</evidence>
<dbReference type="InterPro" id="IPR039077">
    <property type="entry name" value="SNAP-25_N_SNARE_chord"/>
</dbReference>
<keyword evidence="5" id="KW-0677">Repeat</keyword>
<evidence type="ECO:0000313" key="16">
    <source>
        <dbReference type="Ensembl" id="ENSOMEP00000034026.1"/>
    </source>
</evidence>
<keyword evidence="4" id="KW-0771">Synaptosome</keyword>
<evidence type="ECO:0000256" key="11">
    <source>
        <dbReference type="ARBA" id="ARBA00065910"/>
    </source>
</evidence>
<dbReference type="GO" id="GO:0005249">
    <property type="term" value="F:voltage-gated potassium channel activity"/>
    <property type="evidence" value="ECO:0007669"/>
    <property type="project" value="InterPro"/>
</dbReference>
<name>A0A3B3DVR2_ORYME</name>
<dbReference type="GO" id="GO:0005484">
    <property type="term" value="F:SNAP receptor activity"/>
    <property type="evidence" value="ECO:0007669"/>
    <property type="project" value="TreeGrafter"/>
</dbReference>
<evidence type="ECO:0000256" key="3">
    <source>
        <dbReference type="ARBA" id="ARBA00022475"/>
    </source>
</evidence>
<dbReference type="SMART" id="SM00397">
    <property type="entry name" value="t_SNARE"/>
    <property type="match status" value="2"/>
</dbReference>
<evidence type="ECO:0000256" key="5">
    <source>
        <dbReference type="ARBA" id="ARBA00022737"/>
    </source>
</evidence>
<dbReference type="Gene3D" id="1.20.5.110">
    <property type="match status" value="2"/>
</dbReference>
<evidence type="ECO:0000259" key="15">
    <source>
        <dbReference type="PROSITE" id="PS50192"/>
    </source>
</evidence>
<keyword evidence="7 13" id="KW-0175">Coiled coil</keyword>
<proteinExistence type="inferred from homology"/>
<evidence type="ECO:0000256" key="6">
    <source>
        <dbReference type="ARBA" id="ARBA00023018"/>
    </source>
</evidence>
<evidence type="ECO:0000256" key="9">
    <source>
        <dbReference type="ARBA" id="ARBA00034102"/>
    </source>
</evidence>
<dbReference type="InterPro" id="IPR000727">
    <property type="entry name" value="T_SNARE_dom"/>
</dbReference>
<keyword evidence="3" id="KW-1003">Cell membrane</keyword>
<dbReference type="GO" id="GO:0017075">
    <property type="term" value="F:syntaxin-1 binding"/>
    <property type="evidence" value="ECO:0007669"/>
    <property type="project" value="InterPro"/>
</dbReference>
<dbReference type="InterPro" id="IPR028002">
    <property type="entry name" value="Myb_DNA-bind_5"/>
</dbReference>
<dbReference type="Proteomes" id="UP000261560">
    <property type="component" value="Unplaced"/>
</dbReference>
<feature type="region of interest" description="Disordered" evidence="14">
    <location>
        <begin position="384"/>
        <end position="416"/>
    </location>
</feature>
<dbReference type="FunFam" id="1.20.5.110:FF:000018">
    <property type="entry name" value="Synaptosomal-associated protein"/>
    <property type="match status" value="1"/>
</dbReference>
<evidence type="ECO:0000256" key="2">
    <source>
        <dbReference type="ARBA" id="ARBA00009480"/>
    </source>
</evidence>
<evidence type="ECO:0000256" key="1">
    <source>
        <dbReference type="ARBA" id="ARBA00004236"/>
    </source>
</evidence>
<dbReference type="GO" id="GO:0098793">
    <property type="term" value="C:presynapse"/>
    <property type="evidence" value="ECO:0007669"/>
    <property type="project" value="GOC"/>
</dbReference>
<feature type="compositionally biased region" description="Polar residues" evidence="14">
    <location>
        <begin position="384"/>
        <end position="395"/>
    </location>
</feature>
<dbReference type="GO" id="GO:0031201">
    <property type="term" value="C:SNARE complex"/>
    <property type="evidence" value="ECO:0007669"/>
    <property type="project" value="TreeGrafter"/>
</dbReference>
<feature type="coiled-coil region" evidence="13">
    <location>
        <begin position="53"/>
        <end position="80"/>
    </location>
</feature>
<keyword evidence="6" id="KW-0770">Synapse</keyword>
<evidence type="ECO:0000313" key="17">
    <source>
        <dbReference type="Proteomes" id="UP000261560"/>
    </source>
</evidence>
<feature type="domain" description="T-SNARE coiled-coil homology" evidence="15">
    <location>
        <begin position="22"/>
        <end position="84"/>
    </location>
</feature>
<dbReference type="STRING" id="30732.ENSOMEP00000034026"/>
<evidence type="ECO:0000256" key="8">
    <source>
        <dbReference type="ARBA" id="ARBA00023136"/>
    </source>
</evidence>
<reference evidence="16" key="1">
    <citation type="submission" date="2025-08" db="UniProtKB">
        <authorList>
            <consortium name="Ensembl"/>
        </authorList>
    </citation>
    <scope>IDENTIFICATION</scope>
</reference>
<keyword evidence="8" id="KW-0472">Membrane</keyword>
<dbReference type="AlphaFoldDB" id="A0A3B3DVR2"/>
<dbReference type="PANTHER" id="PTHR19305">
    <property type="entry name" value="SYNAPTOSOMAL ASSOCIATED PROTEIN"/>
    <property type="match status" value="1"/>
</dbReference>
<dbReference type="InterPro" id="IPR000928">
    <property type="entry name" value="SNAP-25_dom"/>
</dbReference>
<dbReference type="Pfam" id="PF00835">
    <property type="entry name" value="SNAP-25"/>
    <property type="match status" value="1"/>
</dbReference>
<comment type="subcellular location">
    <subcellularLocation>
        <location evidence="1">Cell membrane</location>
    </subcellularLocation>
    <subcellularLocation>
        <location evidence="9">Synapse</location>
        <location evidence="9">Synaptosome</location>
    </subcellularLocation>
</comment>
<dbReference type="CDD" id="cd15894">
    <property type="entry name" value="SNARE_SNAP25N"/>
    <property type="match status" value="1"/>
</dbReference>
<evidence type="ECO:0000256" key="7">
    <source>
        <dbReference type="ARBA" id="ARBA00023054"/>
    </source>
</evidence>
<dbReference type="GO" id="GO:0005886">
    <property type="term" value="C:plasma membrane"/>
    <property type="evidence" value="ECO:0007669"/>
    <property type="project" value="UniProtKB-SubCell"/>
</dbReference>
<dbReference type="GO" id="GO:0043005">
    <property type="term" value="C:neuron projection"/>
    <property type="evidence" value="ECO:0007669"/>
    <property type="project" value="UniProtKB-KW"/>
</dbReference>
<dbReference type="PANTHER" id="PTHR19305:SF22">
    <property type="entry name" value="SYNAPTOSOMAL-ASSOCIATED PROTEIN"/>
    <property type="match status" value="1"/>
</dbReference>
<evidence type="ECO:0000256" key="14">
    <source>
        <dbReference type="SAM" id="MobiDB-lite"/>
    </source>
</evidence>
<dbReference type="FunFam" id="1.20.5.110:FF:000007">
    <property type="entry name" value="Synaptosomal-associated protein"/>
    <property type="match status" value="1"/>
</dbReference>
<feature type="domain" description="T-SNARE coiled-coil homology" evidence="15">
    <location>
        <begin position="150"/>
        <end position="191"/>
    </location>
</feature>
<protein>
    <recommendedName>
        <fullName evidence="12">Synaptosomal-associated protein</fullName>
    </recommendedName>
</protein>
<organism evidence="16 17">
    <name type="scientific">Oryzias melastigma</name>
    <name type="common">Marine medaka</name>
    <dbReference type="NCBI Taxonomy" id="30732"/>
    <lineage>
        <taxon>Eukaryota</taxon>
        <taxon>Metazoa</taxon>
        <taxon>Chordata</taxon>
        <taxon>Craniata</taxon>
        <taxon>Vertebrata</taxon>
        <taxon>Euteleostomi</taxon>
        <taxon>Actinopterygii</taxon>
        <taxon>Neopterygii</taxon>
        <taxon>Teleostei</taxon>
        <taxon>Neoteleostei</taxon>
        <taxon>Acanthomorphata</taxon>
        <taxon>Ovalentaria</taxon>
        <taxon>Atherinomorphae</taxon>
        <taxon>Beloniformes</taxon>
        <taxon>Adrianichthyidae</taxon>
        <taxon>Oryziinae</taxon>
        <taxon>Oryzias</taxon>
    </lineage>
</organism>
<dbReference type="GO" id="GO:0016082">
    <property type="term" value="P:synaptic vesicle priming"/>
    <property type="evidence" value="ECO:0007669"/>
    <property type="project" value="TreeGrafter"/>
</dbReference>
<dbReference type="GeneTree" id="ENSGT00950000182843"/>
<dbReference type="Ensembl" id="ENSOMET00000035333.1">
    <property type="protein sequence ID" value="ENSOMEP00000034026.1"/>
    <property type="gene ID" value="ENSOMEG00000020372.1"/>
</dbReference>
<comment type="function">
    <text evidence="10">Essential component of the high affinity receptor for the general membrane fusion machinery and an important regulator of transport vesicle docking and fusion.</text>
</comment>
<dbReference type="PaxDb" id="30732-ENSOMEP00000034026"/>
<evidence type="ECO:0000256" key="10">
    <source>
        <dbReference type="ARBA" id="ARBA00053876"/>
    </source>
</evidence>
<evidence type="ECO:0000256" key="4">
    <source>
        <dbReference type="ARBA" id="ARBA00022599"/>
    </source>
</evidence>
<comment type="subunit">
    <text evidence="11">Homotetramer (via coiled-coil domain), also forms heterotetramers with STX4 and VAMP3. Found in a complex with VAMP8 and STX1A. Found in a complex with VAMP8 and STX4 in pancreas. Interacts simultaneously with SNAPIN and SYN4. Interacts with STX1A. Interacts with STX12. Interacts tightly to multiple syntaxins and synaptobrevins/VAMPs. Interacts with ZDHHC13 (via ANK repeats). Interacts with ZDHHC17 (via ANK repeats).</text>
</comment>
<reference evidence="16" key="2">
    <citation type="submission" date="2025-09" db="UniProtKB">
        <authorList>
            <consortium name="Ensembl"/>
        </authorList>
    </citation>
    <scope>IDENTIFICATION</scope>
</reference>
<dbReference type="Pfam" id="PF13873">
    <property type="entry name" value="Myb_DNA-bind_5"/>
    <property type="match status" value="1"/>
</dbReference>
<sequence length="453" mass="50826">MANSRLDPPILTEQEELQRRANQVTDESLESTRRMIQLVEESKDVGIRTVVMLDEQGEQLERIEEGMDSINRDMREAEKNLTDMAQCCGLCFWPLRKLKAFEESGAYKAVWGGATSQDGVVSNQPPSSRVVDEREQMIMSGGYIRRVTNDAREDEMEENLAHVGSIVGNLKSMALDIGNELESQNNQIDRIRDKDVIIVTTKTLGGIQGRVGGAMATLWHEEDDELKIGAVVGGMRSKPRFSFHEIRVLLHAVKRNRYVLLKKFNQGVSAEAKKQTWAEITEEINGLGENQREVRQIMKKWADLKCDGKRRITAMRGPNGNNLRKKNMGAVERMVHKILMLTPETDSISDRDLDEGEDLSKYTTPPSTTHFSYLNMSNTSHSFSGETFEVSPTSTPDKDLGEPLQSSSDVDAPDEEGQKVKPLVITLQKFVLLASTISASEFSAIINIFSFQL</sequence>
<feature type="region of interest" description="Disordered" evidence="14">
    <location>
        <begin position="346"/>
        <end position="367"/>
    </location>
</feature>
<accession>A0A3B3DVR2</accession>
<dbReference type="GO" id="GO:0031629">
    <property type="term" value="P:synaptic vesicle fusion to presynaptic active zone membrane"/>
    <property type="evidence" value="ECO:0007669"/>
    <property type="project" value="TreeGrafter"/>
</dbReference>
<comment type="similarity">
    <text evidence="2 12">Belongs to the SNAP-25 family.</text>
</comment>